<dbReference type="CDD" id="cd02440">
    <property type="entry name" value="AdoMet_MTases"/>
    <property type="match status" value="1"/>
</dbReference>
<proteinExistence type="predicted"/>
<evidence type="ECO:0000313" key="3">
    <source>
        <dbReference type="Proteomes" id="UP000505306"/>
    </source>
</evidence>
<feature type="domain" description="Methyltransferase" evidence="1">
    <location>
        <begin position="52"/>
        <end position="175"/>
    </location>
</feature>
<sequence>MNLLDKFHHWRRKQRWNKQYKSGRWDSLQDEKEAKRYQTIVDFAKRFAPENPSVLDIGSGDGVLTERFGSENYSYFLGVDFSKVSIEKAKEKGYKKAVFETADAITFSPKQNFDVIVFNEAFYYIHDTEKQNVLDRMLASLTKEGILITSIYREGHGCWEFFKENPTLKELAFEKVTTNEELRYWKIGAYKLK</sequence>
<evidence type="ECO:0000259" key="1">
    <source>
        <dbReference type="Pfam" id="PF13847"/>
    </source>
</evidence>
<keyword evidence="2" id="KW-0808">Transferase</keyword>
<organism evidence="2 3">
    <name type="scientific">Rasiella rasia</name>
    <dbReference type="NCBI Taxonomy" id="2744027"/>
    <lineage>
        <taxon>Bacteria</taxon>
        <taxon>Pseudomonadati</taxon>
        <taxon>Bacteroidota</taxon>
        <taxon>Flavobacteriia</taxon>
        <taxon>Flavobacteriales</taxon>
        <taxon>Flavobacteriaceae</taxon>
        <taxon>Rasiella</taxon>
    </lineage>
</organism>
<dbReference type="Pfam" id="PF13847">
    <property type="entry name" value="Methyltransf_31"/>
    <property type="match status" value="1"/>
</dbReference>
<gene>
    <name evidence="2" type="ORF">G5B37_04455</name>
</gene>
<protein>
    <submittedName>
        <fullName evidence="2">Class I SAM-dependent methyltransferase</fullName>
    </submittedName>
</protein>
<dbReference type="RefSeq" id="WP_164678866.1">
    <property type="nucleotide sequence ID" value="NZ_CP049057.1"/>
</dbReference>
<name>A0A6G6GJY7_9FLAO</name>
<keyword evidence="3" id="KW-1185">Reference proteome</keyword>
<dbReference type="InterPro" id="IPR029063">
    <property type="entry name" value="SAM-dependent_MTases_sf"/>
</dbReference>
<dbReference type="EMBL" id="CP049057">
    <property type="protein sequence ID" value="QIE58837.1"/>
    <property type="molecule type" value="Genomic_DNA"/>
</dbReference>
<keyword evidence="2" id="KW-0489">Methyltransferase</keyword>
<dbReference type="GO" id="GO:0008168">
    <property type="term" value="F:methyltransferase activity"/>
    <property type="evidence" value="ECO:0007669"/>
    <property type="project" value="UniProtKB-KW"/>
</dbReference>
<dbReference type="KEGG" id="mgel:G5B37_04455"/>
<accession>A0A6G6GJY7</accession>
<dbReference type="AlphaFoldDB" id="A0A6G6GJY7"/>
<dbReference type="Gene3D" id="3.40.50.150">
    <property type="entry name" value="Vaccinia Virus protein VP39"/>
    <property type="match status" value="1"/>
</dbReference>
<dbReference type="SUPFAM" id="SSF53335">
    <property type="entry name" value="S-adenosyl-L-methionine-dependent methyltransferases"/>
    <property type="match status" value="1"/>
</dbReference>
<dbReference type="InterPro" id="IPR025714">
    <property type="entry name" value="Methyltranfer_dom"/>
</dbReference>
<dbReference type="Proteomes" id="UP000505306">
    <property type="component" value="Chromosome"/>
</dbReference>
<dbReference type="GO" id="GO:0032259">
    <property type="term" value="P:methylation"/>
    <property type="evidence" value="ECO:0007669"/>
    <property type="project" value="UniProtKB-KW"/>
</dbReference>
<evidence type="ECO:0000313" key="2">
    <source>
        <dbReference type="EMBL" id="QIE58837.1"/>
    </source>
</evidence>
<dbReference type="PANTHER" id="PTHR43861">
    <property type="entry name" value="TRANS-ACONITATE 2-METHYLTRANSFERASE-RELATED"/>
    <property type="match status" value="1"/>
</dbReference>
<reference evidence="2 3" key="1">
    <citation type="submission" date="2020-02" db="EMBL/GenBank/DDBJ databases">
        <title>Complete genome sequence of Flavobacteriaceae bacterium.</title>
        <authorList>
            <person name="Kim S.-J."/>
            <person name="Kim Y.-S."/>
            <person name="Kim K.-H."/>
        </authorList>
    </citation>
    <scope>NUCLEOTIDE SEQUENCE [LARGE SCALE GENOMIC DNA]</scope>
    <source>
        <strain evidence="2 3">RR4-40</strain>
    </source>
</reference>